<feature type="transmembrane region" description="Helical" evidence="10">
    <location>
        <begin position="271"/>
        <end position="291"/>
    </location>
</feature>
<keyword evidence="10" id="KW-0812">Transmembrane</keyword>
<dbReference type="SUPFAM" id="SSF55874">
    <property type="entry name" value="ATPase domain of HSP90 chaperone/DNA topoisomerase II/histidine kinase"/>
    <property type="match status" value="1"/>
</dbReference>
<dbReference type="PROSITE" id="PS50110">
    <property type="entry name" value="RESPONSE_REGULATORY"/>
    <property type="match status" value="2"/>
</dbReference>
<gene>
    <name evidence="14" type="ORF">SAMN05216288_4184</name>
</gene>
<feature type="transmembrane region" description="Helical" evidence="10">
    <location>
        <begin position="206"/>
        <end position="226"/>
    </location>
</feature>
<dbReference type="SMART" id="SM00387">
    <property type="entry name" value="HATPase_c"/>
    <property type="match status" value="1"/>
</dbReference>
<evidence type="ECO:0000256" key="6">
    <source>
        <dbReference type="ARBA" id="ARBA00022777"/>
    </source>
</evidence>
<keyword evidence="6 14" id="KW-0418">Kinase</keyword>
<dbReference type="SMART" id="SM00388">
    <property type="entry name" value="HisKA"/>
    <property type="match status" value="1"/>
</dbReference>
<evidence type="ECO:0000313" key="15">
    <source>
        <dbReference type="Proteomes" id="UP000184305"/>
    </source>
</evidence>
<dbReference type="InterPro" id="IPR001789">
    <property type="entry name" value="Sig_transdc_resp-reg_receiver"/>
</dbReference>
<accession>A0A1M7L1C9</accession>
<keyword evidence="8" id="KW-0902">Two-component regulatory system</keyword>
<evidence type="ECO:0000256" key="9">
    <source>
        <dbReference type="PROSITE-ProRule" id="PRU00169"/>
    </source>
</evidence>
<evidence type="ECO:0000313" key="14">
    <source>
        <dbReference type="EMBL" id="SHM71664.1"/>
    </source>
</evidence>
<comment type="catalytic activity">
    <reaction evidence="1">
        <text>ATP + protein L-histidine = ADP + protein N-phospho-L-histidine.</text>
        <dbReference type="EC" id="2.7.13.3"/>
    </reaction>
</comment>
<dbReference type="Pfam" id="PF07696">
    <property type="entry name" value="7TMR-DISMED2"/>
    <property type="match status" value="1"/>
</dbReference>
<dbReference type="InterPro" id="IPR036097">
    <property type="entry name" value="HisK_dim/P_sf"/>
</dbReference>
<dbReference type="Pfam" id="PF00512">
    <property type="entry name" value="HisKA"/>
    <property type="match status" value="1"/>
</dbReference>
<dbReference type="PROSITE" id="PS50109">
    <property type="entry name" value="HIS_KIN"/>
    <property type="match status" value="1"/>
</dbReference>
<dbReference type="InterPro" id="IPR011622">
    <property type="entry name" value="7TMR_DISM_rcpt_extracell_dom2"/>
</dbReference>
<name>A0A1M7L1C9_9GAMM</name>
<dbReference type="InterPro" id="IPR011623">
    <property type="entry name" value="7TMR_DISM_rcpt_extracell_dom1"/>
</dbReference>
<evidence type="ECO:0000256" key="4">
    <source>
        <dbReference type="ARBA" id="ARBA00022679"/>
    </source>
</evidence>
<dbReference type="Pfam" id="PF02518">
    <property type="entry name" value="HATPase_c"/>
    <property type="match status" value="1"/>
</dbReference>
<feature type="transmembrane region" description="Helical" evidence="10">
    <location>
        <begin position="238"/>
        <end position="259"/>
    </location>
</feature>
<dbReference type="CDD" id="cd00082">
    <property type="entry name" value="HisKA"/>
    <property type="match status" value="1"/>
</dbReference>
<dbReference type="STRING" id="1220495.SAMN05216288_4184"/>
<dbReference type="InterPro" id="IPR036890">
    <property type="entry name" value="HATPase_C_sf"/>
</dbReference>
<dbReference type="SMART" id="SM00448">
    <property type="entry name" value="REC"/>
    <property type="match status" value="2"/>
</dbReference>
<feature type="modified residue" description="4-aspartylphosphate" evidence="9">
    <location>
        <position position="844"/>
    </location>
</feature>
<dbReference type="SUPFAM" id="SSF52172">
    <property type="entry name" value="CheY-like"/>
    <property type="match status" value="2"/>
</dbReference>
<dbReference type="CDD" id="cd17546">
    <property type="entry name" value="REC_hyHK_CKI1_RcsC-like"/>
    <property type="match status" value="2"/>
</dbReference>
<keyword evidence="7" id="KW-0067">ATP-binding</keyword>
<feature type="transmembrane region" description="Helical" evidence="10">
    <location>
        <begin position="328"/>
        <end position="349"/>
    </location>
</feature>
<evidence type="ECO:0000256" key="11">
    <source>
        <dbReference type="SAM" id="SignalP"/>
    </source>
</evidence>
<evidence type="ECO:0000256" key="8">
    <source>
        <dbReference type="ARBA" id="ARBA00023012"/>
    </source>
</evidence>
<dbReference type="EC" id="2.7.13.3" evidence="2"/>
<proteinExistence type="predicted"/>
<evidence type="ECO:0000256" key="7">
    <source>
        <dbReference type="ARBA" id="ARBA00022840"/>
    </source>
</evidence>
<keyword evidence="3 9" id="KW-0597">Phosphoprotein</keyword>
<dbReference type="Gene3D" id="2.60.40.2380">
    <property type="match status" value="1"/>
</dbReference>
<dbReference type="InterPro" id="IPR011006">
    <property type="entry name" value="CheY-like_superfamily"/>
</dbReference>
<sequence length="928" mass="102035">MRRLRIAIGLLVSLLLAGACLSSSAAPRVATPYATGWSVFIDDSAQMDLDDVRSRRNQFLPLDNLAFTYPPSQRAVWLRFDVPEHQAPYWLWLFAPRVQYLDYYLLRGPLVEQSVHSGESMPMSSRPLPSRAYLMSLPNDGQAREVYVRMTSNHPLMAWFKVIDEAELVSLERPAYLFGALLGALLLVVIYNLIRFAYMRSVCSLWLAGLHGGLAVCAAANLGLLAAWVPSLGYNQSLIADTSALIAAFCLSAFVLGFFRKTPMHGSKLNLVLKGHALLTLLLGLTILATGLLWYSAVVYLMVFLGTLAVLLVSGVHWHNGYQSARLLVVAMVVFNVGFGLFIPILFGFDQLDPGWLVIGVFTIATLSGVVLSAALAEHQRHLQRAASRARTALAANDAELKAKAEFLAKISHEIRTPMNGVLGMTELLLGTPLSAKQRDYVQTIHSSGNELLNLINEILDISKLESGQIELDDVQFDLNALTEDCLDIFRAKAELQKIELISFIQPQVPRIVSGDPTRLRQILLSLLDNAFKQTSEGEILLVVALDTSGEQPRLRFAVQDSGHPLDAAERDALLNTELQSRDFLSATRLGSRLGLIIARQLILLMGGEFGIQSGGNQGSTLWLTLPLDDARLQQPSTDIDGTLQGTRLLVVDDNDTCRKVLLQQCNAWGMNVSSVPSGKEALALLRTRAHMREYFDVVLLDQDMPGMSGMQLAAKIKEDPSLNNDILIIMLTGISHAPSKIIARNAGIKRILAKPVAGYTLKATLADELAQRQRGPDAPVIASPAALEVPGDFRILVAEDNSISTKVIRGMLGKLNLQPDTASNGEEALNAMKAQRYDLVLMDCEMPVMDGFSATEQLRAWEIAERRPRTPVVALTAHILSEHKERARQAGMDGHMAKPVELSQLRELVEYWVGERHTQTQDDTVVS</sequence>
<reference evidence="15" key="1">
    <citation type="submission" date="2016-11" db="EMBL/GenBank/DDBJ databases">
        <authorList>
            <person name="Varghese N."/>
            <person name="Submissions S."/>
        </authorList>
    </citation>
    <scope>NUCLEOTIDE SEQUENCE [LARGE SCALE GENOMIC DNA]</scope>
    <source>
        <strain evidence="15">CECT 8089</strain>
    </source>
</reference>
<keyword evidence="4" id="KW-0808">Transferase</keyword>
<dbReference type="Pfam" id="PF00072">
    <property type="entry name" value="Response_reg"/>
    <property type="match status" value="2"/>
</dbReference>
<dbReference type="GO" id="GO:0071474">
    <property type="term" value="P:cellular hyperosmotic response"/>
    <property type="evidence" value="ECO:0007669"/>
    <property type="project" value="TreeGrafter"/>
</dbReference>
<evidence type="ECO:0000256" key="3">
    <source>
        <dbReference type="ARBA" id="ARBA00022553"/>
    </source>
</evidence>
<evidence type="ECO:0000256" key="5">
    <source>
        <dbReference type="ARBA" id="ARBA00022741"/>
    </source>
</evidence>
<dbReference type="Proteomes" id="UP000184305">
    <property type="component" value="Unassembled WGS sequence"/>
</dbReference>
<evidence type="ECO:0000256" key="1">
    <source>
        <dbReference type="ARBA" id="ARBA00000085"/>
    </source>
</evidence>
<dbReference type="RefSeq" id="WP_073267383.1">
    <property type="nucleotide sequence ID" value="NZ_FRBQ01000007.1"/>
</dbReference>
<keyword evidence="10" id="KW-1133">Transmembrane helix</keyword>
<evidence type="ECO:0000256" key="10">
    <source>
        <dbReference type="SAM" id="Phobius"/>
    </source>
</evidence>
<feature type="transmembrane region" description="Helical" evidence="10">
    <location>
        <begin position="355"/>
        <end position="377"/>
    </location>
</feature>
<feature type="signal peptide" evidence="11">
    <location>
        <begin position="1"/>
        <end position="25"/>
    </location>
</feature>
<dbReference type="PANTHER" id="PTHR45339">
    <property type="entry name" value="HYBRID SIGNAL TRANSDUCTION HISTIDINE KINASE J"/>
    <property type="match status" value="1"/>
</dbReference>
<dbReference type="GO" id="GO:0005524">
    <property type="term" value="F:ATP binding"/>
    <property type="evidence" value="ECO:0007669"/>
    <property type="project" value="UniProtKB-KW"/>
</dbReference>
<keyword evidence="5" id="KW-0547">Nucleotide-binding</keyword>
<feature type="domain" description="Response regulatory" evidence="13">
    <location>
        <begin position="795"/>
        <end position="914"/>
    </location>
</feature>
<dbReference type="GO" id="GO:0000155">
    <property type="term" value="F:phosphorelay sensor kinase activity"/>
    <property type="evidence" value="ECO:0007669"/>
    <property type="project" value="InterPro"/>
</dbReference>
<dbReference type="Gene3D" id="3.40.50.2300">
    <property type="match status" value="2"/>
</dbReference>
<dbReference type="EMBL" id="FRBQ01000007">
    <property type="protein sequence ID" value="SHM71664.1"/>
    <property type="molecule type" value="Genomic_DNA"/>
</dbReference>
<keyword evidence="15" id="KW-1185">Reference proteome</keyword>
<dbReference type="PROSITE" id="PS51257">
    <property type="entry name" value="PROKAR_LIPOPROTEIN"/>
    <property type="match status" value="1"/>
</dbReference>
<dbReference type="Gene3D" id="3.30.565.10">
    <property type="entry name" value="Histidine kinase-like ATPase, C-terminal domain"/>
    <property type="match status" value="1"/>
</dbReference>
<feature type="domain" description="Response regulatory" evidence="13">
    <location>
        <begin position="648"/>
        <end position="770"/>
    </location>
</feature>
<evidence type="ECO:0000259" key="13">
    <source>
        <dbReference type="PROSITE" id="PS50110"/>
    </source>
</evidence>
<dbReference type="Pfam" id="PF07695">
    <property type="entry name" value="7TMR-DISM_7TM"/>
    <property type="match status" value="1"/>
</dbReference>
<organism evidence="14 15">
    <name type="scientific">Phytopseudomonas punonensis</name>
    <dbReference type="NCBI Taxonomy" id="1220495"/>
    <lineage>
        <taxon>Bacteria</taxon>
        <taxon>Pseudomonadati</taxon>
        <taxon>Pseudomonadota</taxon>
        <taxon>Gammaproteobacteria</taxon>
        <taxon>Pseudomonadales</taxon>
        <taxon>Pseudomonadaceae</taxon>
        <taxon>Phytopseudomonas</taxon>
    </lineage>
</organism>
<feature type="transmembrane region" description="Helical" evidence="10">
    <location>
        <begin position="175"/>
        <end position="194"/>
    </location>
</feature>
<dbReference type="OrthoDB" id="9797243at2"/>
<dbReference type="SUPFAM" id="SSF47384">
    <property type="entry name" value="Homodimeric domain of signal transducing histidine kinase"/>
    <property type="match status" value="1"/>
</dbReference>
<keyword evidence="11" id="KW-0732">Signal</keyword>
<keyword evidence="10" id="KW-0472">Membrane</keyword>
<dbReference type="InterPro" id="IPR003661">
    <property type="entry name" value="HisK_dim/P_dom"/>
</dbReference>
<feature type="modified residue" description="4-aspartylphosphate" evidence="9">
    <location>
        <position position="702"/>
    </location>
</feature>
<dbReference type="Gene3D" id="1.10.287.130">
    <property type="match status" value="1"/>
</dbReference>
<feature type="chain" id="PRO_5013314566" description="histidine kinase" evidence="11">
    <location>
        <begin position="26"/>
        <end position="928"/>
    </location>
</feature>
<feature type="transmembrane region" description="Helical" evidence="10">
    <location>
        <begin position="297"/>
        <end position="316"/>
    </location>
</feature>
<dbReference type="PANTHER" id="PTHR45339:SF1">
    <property type="entry name" value="HYBRID SIGNAL TRANSDUCTION HISTIDINE KINASE J"/>
    <property type="match status" value="1"/>
</dbReference>
<dbReference type="FunFam" id="1.10.287.130:FF:000002">
    <property type="entry name" value="Two-component osmosensing histidine kinase"/>
    <property type="match status" value="1"/>
</dbReference>
<dbReference type="InterPro" id="IPR005467">
    <property type="entry name" value="His_kinase_dom"/>
</dbReference>
<evidence type="ECO:0000256" key="2">
    <source>
        <dbReference type="ARBA" id="ARBA00012438"/>
    </source>
</evidence>
<dbReference type="AlphaFoldDB" id="A0A1M7L1C9"/>
<evidence type="ECO:0000259" key="12">
    <source>
        <dbReference type="PROSITE" id="PS50109"/>
    </source>
</evidence>
<dbReference type="InterPro" id="IPR003594">
    <property type="entry name" value="HATPase_dom"/>
</dbReference>
<feature type="domain" description="Histidine kinase" evidence="12">
    <location>
        <begin position="410"/>
        <end position="630"/>
    </location>
</feature>
<protein>
    <recommendedName>
        <fullName evidence="2">histidine kinase</fullName>
        <ecNumber evidence="2">2.7.13.3</ecNumber>
    </recommendedName>
</protein>